<name>A0A1H6LYS6_9FLAO</name>
<dbReference type="EMBL" id="FNXE01000035">
    <property type="protein sequence ID" value="SEH94020.1"/>
    <property type="molecule type" value="Genomic_DNA"/>
</dbReference>
<dbReference type="RefSeq" id="WP_091100808.1">
    <property type="nucleotide sequence ID" value="NZ_FNXE01000035.1"/>
</dbReference>
<keyword evidence="9" id="KW-1185">Reference proteome</keyword>
<evidence type="ECO:0000256" key="3">
    <source>
        <dbReference type="ARBA" id="ARBA00022801"/>
    </source>
</evidence>
<dbReference type="STRING" id="1159016.SAMN02927937_02269"/>
<dbReference type="PROSITE" id="PS01302">
    <property type="entry name" value="UPF0758"/>
    <property type="match status" value="1"/>
</dbReference>
<evidence type="ECO:0000256" key="1">
    <source>
        <dbReference type="ARBA" id="ARBA00022670"/>
    </source>
</evidence>
<organism evidence="8 9">
    <name type="scientific">Paenimyroides marinum</name>
    <dbReference type="NCBI Taxonomy" id="1159016"/>
    <lineage>
        <taxon>Bacteria</taxon>
        <taxon>Pseudomonadati</taxon>
        <taxon>Bacteroidota</taxon>
        <taxon>Flavobacteriia</taxon>
        <taxon>Flavobacteriales</taxon>
        <taxon>Flavobacteriaceae</taxon>
        <taxon>Paenimyroides</taxon>
    </lineage>
</organism>
<evidence type="ECO:0000256" key="2">
    <source>
        <dbReference type="ARBA" id="ARBA00022723"/>
    </source>
</evidence>
<dbReference type="InterPro" id="IPR046778">
    <property type="entry name" value="UPF0758_N"/>
</dbReference>
<dbReference type="SUPFAM" id="SSF47781">
    <property type="entry name" value="RuvA domain 2-like"/>
    <property type="match status" value="1"/>
</dbReference>
<sequence>MSNENKHFSIKNWSEDDQPREKLLYKGKNVLSDAELIAILIGSGSRNESAVDLCKRILQQNNNQLHQLQKQTIQQLMQFKGIGEAKAITIVAALELAKRLQLSETKELTKINSSADACKLMQPLIGDLPHEEFWVLLLNNSNKVVYKLQLSKGGLTQTIVDIRLIYKTALEHLATAIILVHNHPSGQLNPSQADNDITQKIKKAGNTLDIKLLDHLIITQKDYFSFADEGIL</sequence>
<keyword evidence="5" id="KW-0482">Metalloprotease</keyword>
<dbReference type="GO" id="GO:0008237">
    <property type="term" value="F:metallopeptidase activity"/>
    <property type="evidence" value="ECO:0007669"/>
    <property type="project" value="UniProtKB-KW"/>
</dbReference>
<reference evidence="8 9" key="1">
    <citation type="submission" date="2016-10" db="EMBL/GenBank/DDBJ databases">
        <authorList>
            <person name="de Groot N.N."/>
        </authorList>
    </citation>
    <scope>NUCLEOTIDE SEQUENCE [LARGE SCALE GENOMIC DNA]</scope>
    <source>
        <strain evidence="8 9">CGMCC 1.10825</strain>
    </source>
</reference>
<dbReference type="Proteomes" id="UP000199634">
    <property type="component" value="Unassembled WGS sequence"/>
</dbReference>
<protein>
    <submittedName>
        <fullName evidence="8">DNA repair protein RadC</fullName>
    </submittedName>
</protein>
<dbReference type="PANTHER" id="PTHR30471">
    <property type="entry name" value="DNA REPAIR PROTEIN RADC"/>
    <property type="match status" value="1"/>
</dbReference>
<keyword evidence="1" id="KW-0645">Protease</keyword>
<dbReference type="AlphaFoldDB" id="A0A1H6LYS6"/>
<dbReference type="NCBIfam" id="NF000642">
    <property type="entry name" value="PRK00024.1"/>
    <property type="match status" value="1"/>
</dbReference>
<gene>
    <name evidence="8" type="ORF">SAMN02927937_02269</name>
</gene>
<keyword evidence="4" id="KW-0862">Zinc</keyword>
<dbReference type="Pfam" id="PF04002">
    <property type="entry name" value="RadC"/>
    <property type="match status" value="1"/>
</dbReference>
<dbReference type="InterPro" id="IPR025657">
    <property type="entry name" value="RadC_JAB"/>
</dbReference>
<dbReference type="InterPro" id="IPR001405">
    <property type="entry name" value="UPF0758"/>
</dbReference>
<keyword evidence="2" id="KW-0479">Metal-binding</keyword>
<dbReference type="PANTHER" id="PTHR30471:SF3">
    <property type="entry name" value="UPF0758 PROTEIN YEES-RELATED"/>
    <property type="match status" value="1"/>
</dbReference>
<dbReference type="PROSITE" id="PS50249">
    <property type="entry name" value="MPN"/>
    <property type="match status" value="1"/>
</dbReference>
<dbReference type="InterPro" id="IPR020891">
    <property type="entry name" value="UPF0758_CS"/>
</dbReference>
<evidence type="ECO:0000259" key="7">
    <source>
        <dbReference type="PROSITE" id="PS50249"/>
    </source>
</evidence>
<dbReference type="Pfam" id="PF20582">
    <property type="entry name" value="UPF0758_N"/>
    <property type="match status" value="1"/>
</dbReference>
<evidence type="ECO:0000313" key="9">
    <source>
        <dbReference type="Proteomes" id="UP000199634"/>
    </source>
</evidence>
<evidence type="ECO:0000256" key="6">
    <source>
        <dbReference type="RuleBase" id="RU003797"/>
    </source>
</evidence>
<accession>A0A1H6LYS6</accession>
<evidence type="ECO:0000256" key="5">
    <source>
        <dbReference type="ARBA" id="ARBA00023049"/>
    </source>
</evidence>
<dbReference type="InterPro" id="IPR010994">
    <property type="entry name" value="RuvA_2-like"/>
</dbReference>
<dbReference type="OrthoDB" id="9804482at2"/>
<dbReference type="InterPro" id="IPR037518">
    <property type="entry name" value="MPN"/>
</dbReference>
<dbReference type="GO" id="GO:0006508">
    <property type="term" value="P:proteolysis"/>
    <property type="evidence" value="ECO:0007669"/>
    <property type="project" value="UniProtKB-KW"/>
</dbReference>
<dbReference type="NCBIfam" id="TIGR00608">
    <property type="entry name" value="radc"/>
    <property type="match status" value="1"/>
</dbReference>
<evidence type="ECO:0000256" key="4">
    <source>
        <dbReference type="ARBA" id="ARBA00022833"/>
    </source>
</evidence>
<dbReference type="CDD" id="cd08071">
    <property type="entry name" value="MPN_DUF2466"/>
    <property type="match status" value="1"/>
</dbReference>
<feature type="domain" description="MPN" evidence="7">
    <location>
        <begin position="110"/>
        <end position="232"/>
    </location>
</feature>
<evidence type="ECO:0000313" key="8">
    <source>
        <dbReference type="EMBL" id="SEH94020.1"/>
    </source>
</evidence>
<comment type="similarity">
    <text evidence="6">Belongs to the UPF0758 family.</text>
</comment>
<keyword evidence="3" id="KW-0378">Hydrolase</keyword>
<proteinExistence type="inferred from homology"/>
<dbReference type="GO" id="GO:0046872">
    <property type="term" value="F:metal ion binding"/>
    <property type="evidence" value="ECO:0007669"/>
    <property type="project" value="UniProtKB-KW"/>
</dbReference>
<dbReference type="Gene3D" id="3.40.140.10">
    <property type="entry name" value="Cytidine Deaminase, domain 2"/>
    <property type="match status" value="1"/>
</dbReference>